<evidence type="ECO:0000259" key="8">
    <source>
        <dbReference type="Pfam" id="PF02687"/>
    </source>
</evidence>
<feature type="transmembrane region" description="Helical" evidence="7">
    <location>
        <begin position="362"/>
        <end position="386"/>
    </location>
</feature>
<dbReference type="Pfam" id="PF02687">
    <property type="entry name" value="FtsX"/>
    <property type="match status" value="2"/>
</dbReference>
<reference evidence="10 11" key="1">
    <citation type="submission" date="2015-11" db="EMBL/GenBank/DDBJ databases">
        <authorList>
            <person name="Zhang Y."/>
            <person name="Guo Z."/>
        </authorList>
    </citation>
    <scope>NUCLEOTIDE SEQUENCE [LARGE SCALE GENOMIC DNA]</scope>
    <source>
        <strain evidence="10 11">KCTC 32221</strain>
    </source>
</reference>
<evidence type="ECO:0000313" key="10">
    <source>
        <dbReference type="EMBL" id="ALO47218.1"/>
    </source>
</evidence>
<accession>A0A0S2KGZ3</accession>
<protein>
    <submittedName>
        <fullName evidence="10">ABC-type transport system, involved in lipoprotein release, permease component</fullName>
    </submittedName>
</protein>
<dbReference type="GO" id="GO:0098797">
    <property type="term" value="C:plasma membrane protein complex"/>
    <property type="evidence" value="ECO:0007669"/>
    <property type="project" value="TreeGrafter"/>
</dbReference>
<dbReference type="RefSeq" id="WP_058022629.1">
    <property type="nucleotide sequence ID" value="NZ_CP013189.1"/>
</dbReference>
<feature type="domain" description="ABC3 transporter permease C-terminal" evidence="8">
    <location>
        <begin position="270"/>
        <end position="390"/>
    </location>
</feature>
<keyword evidence="10" id="KW-0449">Lipoprotein</keyword>
<dbReference type="AlphaFoldDB" id="A0A0S2KGZ3"/>
<feature type="transmembrane region" description="Helical" evidence="7">
    <location>
        <begin position="21"/>
        <end position="41"/>
    </location>
</feature>
<feature type="transmembrane region" description="Helical" evidence="7">
    <location>
        <begin position="704"/>
        <end position="732"/>
    </location>
</feature>
<sequence>MVSALHLKLLRELWHLKSQMLSIALVVATGIMTVVTMRGSYESLVVAQQDYYQQTRFADAWVSLRRAPETLMPHISNIPGVASAERRITLMATLDLPGLEAPAIGRFISLPESRTPVLNDIMILRGRYIEAGSADEVIINEKFAIARQLNPGDSITAIINGRARDLDIVGVAISPEHIYAMPPGSLMPDDERYGILWMGERALGPAWDMDGAFNEAFVKLSPDASPLAVIDALNTLLYPYGGYGAYLRRDQPSHLILQSELDQNRVMGTIVPGIFLAVAVFLLHLVLSRLIATQRGEIAVLKAFGYRDFEVGLHYLMFALTAVFLGVLLGAAGGGMLGQAYIGIYDQYFDLPGLEFRLSWQLLTAASLISLAGACTGALSGVLKAIRLPPAEAMRPEPPPRFKPGLLERSGVGRLLPSSGRMILRNLERKPWQSFFSSLGVAFSVAILVIGFFMFDGVRYLMDLQFREIQREDVSVNFHQHQSDQVLESLWRLPGVTRVEPFRSAPVKLSNQHLSRDTAIMGLNGDGALRRLVSESGFVHPLPAQGIVLSRMLAERLQVSAGDYVDAQMLEGQRQQAPVLVSGILDDFMGVTAYMDLPALYELSGEKNLISGAYLSVQEGSRDELYRTLKQIPMVAGVAAPAESLASFETEMAQNIFISVGFLVGFASVIAVGVIYNGARIALSERGRELASLRVMGFQRGEVAVLLLGEQAVITLIAIPMGWLLGYGQAWAVVQAMQTDMFRLPYVVNPDTWLYSGAITLLASAASAVAVRHRLDQFDLISVLKTRE</sequence>
<evidence type="ECO:0000256" key="5">
    <source>
        <dbReference type="ARBA" id="ARBA00022989"/>
    </source>
</evidence>
<dbReference type="Pfam" id="PF12704">
    <property type="entry name" value="MacB_PCD"/>
    <property type="match status" value="1"/>
</dbReference>
<feature type="domain" description="MacB-like periplasmic core" evidence="9">
    <location>
        <begin position="434"/>
        <end position="621"/>
    </location>
</feature>
<dbReference type="STRING" id="1249552.PS2015_2586"/>
<dbReference type="InterPro" id="IPR025857">
    <property type="entry name" value="MacB_PCD"/>
</dbReference>
<dbReference type="PATRIC" id="fig|1249552.3.peg.2603"/>
<comment type="similarity">
    <text evidence="2">Belongs to the ABC-4 integral membrane protein family. LolC/E subfamily.</text>
</comment>
<keyword evidence="5 7" id="KW-1133">Transmembrane helix</keyword>
<feature type="transmembrane region" description="Helical" evidence="7">
    <location>
        <begin position="270"/>
        <end position="292"/>
    </location>
</feature>
<feature type="transmembrane region" description="Helical" evidence="7">
    <location>
        <begin position="656"/>
        <end position="683"/>
    </location>
</feature>
<keyword evidence="3" id="KW-1003">Cell membrane</keyword>
<evidence type="ECO:0000256" key="3">
    <source>
        <dbReference type="ARBA" id="ARBA00022475"/>
    </source>
</evidence>
<dbReference type="EMBL" id="CP013189">
    <property type="protein sequence ID" value="ALO47218.1"/>
    <property type="molecule type" value="Genomic_DNA"/>
</dbReference>
<dbReference type="PANTHER" id="PTHR30489:SF0">
    <property type="entry name" value="LIPOPROTEIN-RELEASING SYSTEM TRANSMEMBRANE PROTEIN LOLE"/>
    <property type="match status" value="1"/>
</dbReference>
<dbReference type="PANTHER" id="PTHR30489">
    <property type="entry name" value="LIPOPROTEIN-RELEASING SYSTEM TRANSMEMBRANE PROTEIN LOLE"/>
    <property type="match status" value="1"/>
</dbReference>
<feature type="transmembrane region" description="Helical" evidence="7">
    <location>
        <begin position="435"/>
        <end position="455"/>
    </location>
</feature>
<evidence type="ECO:0000259" key="9">
    <source>
        <dbReference type="Pfam" id="PF12704"/>
    </source>
</evidence>
<evidence type="ECO:0000313" key="11">
    <source>
        <dbReference type="Proteomes" id="UP000065641"/>
    </source>
</evidence>
<dbReference type="InterPro" id="IPR051447">
    <property type="entry name" value="Lipoprotein-release_system"/>
</dbReference>
<dbReference type="GO" id="GO:0044874">
    <property type="term" value="P:lipoprotein localization to outer membrane"/>
    <property type="evidence" value="ECO:0007669"/>
    <property type="project" value="TreeGrafter"/>
</dbReference>
<feature type="transmembrane region" description="Helical" evidence="7">
    <location>
        <begin position="752"/>
        <end position="771"/>
    </location>
</feature>
<evidence type="ECO:0000256" key="4">
    <source>
        <dbReference type="ARBA" id="ARBA00022692"/>
    </source>
</evidence>
<dbReference type="InterPro" id="IPR003838">
    <property type="entry name" value="ABC3_permease_C"/>
</dbReference>
<dbReference type="OrthoDB" id="5137249at2"/>
<feature type="domain" description="ABC3 transporter permease C-terminal" evidence="8">
    <location>
        <begin position="662"/>
        <end position="770"/>
    </location>
</feature>
<organism evidence="10 11">
    <name type="scientific">Pseudohongiella spirulinae</name>
    <dbReference type="NCBI Taxonomy" id="1249552"/>
    <lineage>
        <taxon>Bacteria</taxon>
        <taxon>Pseudomonadati</taxon>
        <taxon>Pseudomonadota</taxon>
        <taxon>Gammaproteobacteria</taxon>
        <taxon>Pseudomonadales</taxon>
        <taxon>Pseudohongiellaceae</taxon>
        <taxon>Pseudohongiella</taxon>
    </lineage>
</organism>
<evidence type="ECO:0000256" key="6">
    <source>
        <dbReference type="ARBA" id="ARBA00023136"/>
    </source>
</evidence>
<name>A0A0S2KGZ3_9GAMM</name>
<dbReference type="Proteomes" id="UP000065641">
    <property type="component" value="Chromosome"/>
</dbReference>
<keyword evidence="11" id="KW-1185">Reference proteome</keyword>
<evidence type="ECO:0000256" key="2">
    <source>
        <dbReference type="ARBA" id="ARBA00005236"/>
    </source>
</evidence>
<keyword evidence="6 7" id="KW-0472">Membrane</keyword>
<feature type="transmembrane region" description="Helical" evidence="7">
    <location>
        <begin position="313"/>
        <end position="342"/>
    </location>
</feature>
<dbReference type="KEGG" id="pspi:PS2015_2586"/>
<evidence type="ECO:0000256" key="7">
    <source>
        <dbReference type="SAM" id="Phobius"/>
    </source>
</evidence>
<gene>
    <name evidence="10" type="ORF">PS2015_2586</name>
</gene>
<keyword evidence="4 7" id="KW-0812">Transmembrane</keyword>
<proteinExistence type="inferred from homology"/>
<comment type="subcellular location">
    <subcellularLocation>
        <location evidence="1">Cell membrane</location>
        <topology evidence="1">Multi-pass membrane protein</topology>
    </subcellularLocation>
</comment>
<evidence type="ECO:0000256" key="1">
    <source>
        <dbReference type="ARBA" id="ARBA00004651"/>
    </source>
</evidence>